<comment type="caution">
    <text evidence="2">The sequence shown here is derived from an EMBL/GenBank/DDBJ whole genome shotgun (WGS) entry which is preliminary data.</text>
</comment>
<gene>
    <name evidence="2" type="ORF">PGX00_00410</name>
</gene>
<proteinExistence type="predicted"/>
<keyword evidence="1" id="KW-0732">Signal</keyword>
<organism evidence="2 3">
    <name type="scientific">Vibrio algarum</name>
    <dbReference type="NCBI Taxonomy" id="3020714"/>
    <lineage>
        <taxon>Bacteria</taxon>
        <taxon>Pseudomonadati</taxon>
        <taxon>Pseudomonadota</taxon>
        <taxon>Gammaproteobacteria</taxon>
        <taxon>Vibrionales</taxon>
        <taxon>Vibrionaceae</taxon>
        <taxon>Vibrio</taxon>
    </lineage>
</organism>
<dbReference type="InterPro" id="IPR006513">
    <property type="entry name" value="YtfJ_HI0045"/>
</dbReference>
<protein>
    <submittedName>
        <fullName evidence="2">YtfJ family protein</fullName>
    </submittedName>
</protein>
<reference evidence="2 3" key="1">
    <citation type="submission" date="2023-01" db="EMBL/GenBank/DDBJ databases">
        <title>Vibrio sp. KJ40-1 sp.nov, isolated from marine algae.</title>
        <authorList>
            <person name="Butt M."/>
            <person name="Kim J.M.J."/>
            <person name="Jeon C.O.C."/>
        </authorList>
    </citation>
    <scope>NUCLEOTIDE SEQUENCE [LARGE SCALE GENOMIC DNA]</scope>
    <source>
        <strain evidence="2 3">KJ40-1</strain>
    </source>
</reference>
<dbReference type="Proteomes" id="UP001210678">
    <property type="component" value="Unassembled WGS sequence"/>
</dbReference>
<keyword evidence="3" id="KW-1185">Reference proteome</keyword>
<evidence type="ECO:0000313" key="3">
    <source>
        <dbReference type="Proteomes" id="UP001210678"/>
    </source>
</evidence>
<dbReference type="Pfam" id="PF09695">
    <property type="entry name" value="YtfJ_HI0045"/>
    <property type="match status" value="1"/>
</dbReference>
<name>A0ABT4YLI0_9VIBR</name>
<dbReference type="NCBIfam" id="TIGR01626">
    <property type="entry name" value="ytfJ_HI0045"/>
    <property type="match status" value="1"/>
</dbReference>
<evidence type="ECO:0000313" key="2">
    <source>
        <dbReference type="EMBL" id="MDB1122290.1"/>
    </source>
</evidence>
<dbReference type="RefSeq" id="WP_272131824.1">
    <property type="nucleotide sequence ID" value="NZ_JAQLOI010000001.1"/>
</dbReference>
<evidence type="ECO:0000256" key="1">
    <source>
        <dbReference type="SAM" id="SignalP"/>
    </source>
</evidence>
<feature type="chain" id="PRO_5045369176" evidence="1">
    <location>
        <begin position="21"/>
        <end position="183"/>
    </location>
</feature>
<dbReference type="Gene3D" id="3.40.30.10">
    <property type="entry name" value="Glutaredoxin"/>
    <property type="match status" value="1"/>
</dbReference>
<accession>A0ABT4YLI0</accession>
<feature type="signal peptide" evidence="1">
    <location>
        <begin position="1"/>
        <end position="20"/>
    </location>
</feature>
<sequence length="183" mass="19984">MKVKSLTALILCTSPILGFAHNISLETTVPNVVIAKHGEIFVENENIVYKEWDSSSLPNKVRVVQAIAGRTSAKKMNADLMTAITASKFPANQYQTTTIINQDDAIWGTGSFVKSSAEDTKAEFPWSSIILDKDGSVAKSWQLQEESSAIIVLNKDGNVLFVKEGILTKDEIDQVINLVSANL</sequence>
<dbReference type="EMBL" id="JAQLOI010000001">
    <property type="protein sequence ID" value="MDB1122290.1"/>
    <property type="molecule type" value="Genomic_DNA"/>
</dbReference>